<dbReference type="InterPro" id="IPR006357">
    <property type="entry name" value="HAD-SF_hydro_IIA"/>
</dbReference>
<protein>
    <submittedName>
        <fullName evidence="1">Haloacid dehalogenase</fullName>
    </submittedName>
</protein>
<dbReference type="AlphaFoldDB" id="A0A8D4VRI4"/>
<evidence type="ECO:0000313" key="2">
    <source>
        <dbReference type="Proteomes" id="UP000824988"/>
    </source>
</evidence>
<proteinExistence type="predicted"/>
<dbReference type="PANTHER" id="PTHR19288">
    <property type="entry name" value="4-NITROPHENYLPHOSPHATASE-RELATED"/>
    <property type="match status" value="1"/>
</dbReference>
<gene>
    <name evidence="1" type="ORF">MoryE10_31220</name>
</gene>
<sequence>MMHKTPLTESRLVAGTAAFADRYRTFLVDQWGVLHDGRQPFPGAVDCLRRLMAQGKQVAVLSNSGKPAADNVARLRAMGIPEDCYTAVVTSGEVVRNALAARTPPFPPSLGRRCFLLSSDGSDSLVRGLDLELTPTVADADFILLAGVADGLPLEHYLPLLECGGNRGLPLICANPDLVRFSPQGLTFSAGELARRYEQLGGTVHYIGKPHEAIYRYCGQVLADFDPAQAVAVGDSVGHDVVGGHRAGLATAFVTGGIHGADFADAADDAARLRRVSAIAREHGVWPDWVIPGFAW</sequence>
<dbReference type="Pfam" id="PF13344">
    <property type="entry name" value="Hydrolase_6"/>
    <property type="match status" value="1"/>
</dbReference>
<reference evidence="1" key="1">
    <citation type="submission" date="2019-06" db="EMBL/GenBank/DDBJ databases">
        <title>Complete genome sequence of Methylogaea oryzae strain JCM16910.</title>
        <authorList>
            <person name="Asakawa S."/>
        </authorList>
    </citation>
    <scope>NUCLEOTIDE SEQUENCE</scope>
    <source>
        <strain evidence="1">E10</strain>
    </source>
</reference>
<organism evidence="1 2">
    <name type="scientific">Methylogaea oryzae</name>
    <dbReference type="NCBI Taxonomy" id="1295382"/>
    <lineage>
        <taxon>Bacteria</taxon>
        <taxon>Pseudomonadati</taxon>
        <taxon>Pseudomonadota</taxon>
        <taxon>Gammaproteobacteria</taxon>
        <taxon>Methylococcales</taxon>
        <taxon>Methylococcaceae</taxon>
        <taxon>Methylogaea</taxon>
    </lineage>
</organism>
<dbReference type="NCBIfam" id="TIGR01459">
    <property type="entry name" value="HAD-SF-IIA-hyp4"/>
    <property type="match status" value="1"/>
</dbReference>
<accession>A0A8D4VRI4</accession>
<dbReference type="NCBIfam" id="TIGR01460">
    <property type="entry name" value="HAD-SF-IIA"/>
    <property type="match status" value="1"/>
</dbReference>
<dbReference type="GO" id="GO:0016791">
    <property type="term" value="F:phosphatase activity"/>
    <property type="evidence" value="ECO:0007669"/>
    <property type="project" value="TreeGrafter"/>
</dbReference>
<keyword evidence="2" id="KW-1185">Reference proteome</keyword>
<dbReference type="Proteomes" id="UP000824988">
    <property type="component" value="Chromosome"/>
</dbReference>
<dbReference type="EMBL" id="AP019782">
    <property type="protein sequence ID" value="BBL72516.1"/>
    <property type="molecule type" value="Genomic_DNA"/>
</dbReference>
<dbReference type="GO" id="GO:0005737">
    <property type="term" value="C:cytoplasm"/>
    <property type="evidence" value="ECO:0007669"/>
    <property type="project" value="TreeGrafter"/>
</dbReference>
<dbReference type="InterPro" id="IPR006356">
    <property type="entry name" value="HAD-SF_hydro_IIA_hyp3"/>
</dbReference>
<dbReference type="PANTHER" id="PTHR19288:SF90">
    <property type="entry name" value="OS08G0542600 PROTEIN"/>
    <property type="match status" value="1"/>
</dbReference>
<dbReference type="Pfam" id="PF13242">
    <property type="entry name" value="Hydrolase_like"/>
    <property type="match status" value="1"/>
</dbReference>
<dbReference type="RefSeq" id="WP_221047602.1">
    <property type="nucleotide sequence ID" value="NZ_AP019782.1"/>
</dbReference>
<evidence type="ECO:0000313" key="1">
    <source>
        <dbReference type="EMBL" id="BBL72516.1"/>
    </source>
</evidence>
<dbReference type="KEGG" id="moz:MoryE10_31220"/>
<name>A0A8D4VRI4_9GAMM</name>